<evidence type="ECO:0000313" key="3">
    <source>
        <dbReference type="EMBL" id="ARJ69679.1"/>
    </source>
</evidence>
<dbReference type="SFLD" id="SFLDG00358">
    <property type="entry name" value="Main_(cytGST)"/>
    <property type="match status" value="1"/>
</dbReference>
<proteinExistence type="predicted"/>
<protein>
    <submittedName>
        <fullName evidence="3">Glutathione transferase GstA</fullName>
    </submittedName>
</protein>
<dbReference type="OrthoDB" id="7583243at2"/>
<dbReference type="SFLD" id="SFLDS00019">
    <property type="entry name" value="Glutathione_Transferase_(cytos"/>
    <property type="match status" value="1"/>
</dbReference>
<dbReference type="Gene3D" id="1.20.1050.10">
    <property type="match status" value="1"/>
</dbReference>
<dbReference type="Pfam" id="PF13409">
    <property type="entry name" value="GST_N_2"/>
    <property type="match status" value="1"/>
</dbReference>
<dbReference type="InterPro" id="IPR036282">
    <property type="entry name" value="Glutathione-S-Trfase_C_sf"/>
</dbReference>
<dbReference type="KEGG" id="pcon:B0A89_08655"/>
<evidence type="ECO:0000259" key="2">
    <source>
        <dbReference type="PROSITE" id="PS50405"/>
    </source>
</evidence>
<dbReference type="InterPro" id="IPR004045">
    <property type="entry name" value="Glutathione_S-Trfase_N"/>
</dbReference>
<sequence length="200" mass="21287">MKLYFMPGACSLASHMVLNEIGAQFEIERVGRDKKTASGKDYLAINPKGKVPALELDDGQVLTEGPAILQYLADSSGSETLAPRCGSLERARVNEALNFVASTLHPSFSPLFRDASEAEREAQRAAAGKNLDMLEQQLSDGRAYLTGAAFTIADAYGAVVAGWGEHVGLDMGRWPAVGAFVARVKARPSAVSAMQRESAA</sequence>
<keyword evidence="4" id="KW-1185">Reference proteome</keyword>
<dbReference type="STRING" id="1945662.B0A89_08655"/>
<feature type="domain" description="GST C-terminal" evidence="2">
    <location>
        <begin position="86"/>
        <end position="200"/>
    </location>
</feature>
<dbReference type="Gene3D" id="3.40.30.10">
    <property type="entry name" value="Glutaredoxin"/>
    <property type="match status" value="1"/>
</dbReference>
<dbReference type="SUPFAM" id="SSF47616">
    <property type="entry name" value="GST C-terminal domain-like"/>
    <property type="match status" value="1"/>
</dbReference>
<dbReference type="PROSITE" id="PS50405">
    <property type="entry name" value="GST_CTER"/>
    <property type="match status" value="1"/>
</dbReference>
<dbReference type="PANTHER" id="PTHR44051">
    <property type="entry name" value="GLUTATHIONE S-TRANSFERASE-RELATED"/>
    <property type="match status" value="1"/>
</dbReference>
<dbReference type="Pfam" id="PF00043">
    <property type="entry name" value="GST_C"/>
    <property type="match status" value="1"/>
</dbReference>
<dbReference type="SUPFAM" id="SSF52833">
    <property type="entry name" value="Thioredoxin-like"/>
    <property type="match status" value="1"/>
</dbReference>
<dbReference type="InterPro" id="IPR040079">
    <property type="entry name" value="Glutathione_S-Trfase"/>
</dbReference>
<dbReference type="InterPro" id="IPR004046">
    <property type="entry name" value="GST_C"/>
</dbReference>
<dbReference type="InterPro" id="IPR010987">
    <property type="entry name" value="Glutathione-S-Trfase_C-like"/>
</dbReference>
<evidence type="ECO:0000259" key="1">
    <source>
        <dbReference type="PROSITE" id="PS50404"/>
    </source>
</evidence>
<gene>
    <name evidence="3" type="ORF">B0A89_08655</name>
</gene>
<dbReference type="Proteomes" id="UP000193017">
    <property type="component" value="Chromosome"/>
</dbReference>
<dbReference type="PANTHER" id="PTHR44051:SF8">
    <property type="entry name" value="GLUTATHIONE S-TRANSFERASE GSTA"/>
    <property type="match status" value="1"/>
</dbReference>
<dbReference type="RefSeq" id="WP_085377795.1">
    <property type="nucleotide sequence ID" value="NZ_CP020612.1"/>
</dbReference>
<dbReference type="PROSITE" id="PS50404">
    <property type="entry name" value="GST_NTER"/>
    <property type="match status" value="1"/>
</dbReference>
<accession>A0A1W6CY15</accession>
<keyword evidence="3" id="KW-0808">Transferase</keyword>
<feature type="domain" description="GST N-terminal" evidence="1">
    <location>
        <begin position="1"/>
        <end position="80"/>
    </location>
</feature>
<dbReference type="CDD" id="cd03188">
    <property type="entry name" value="GST_C_Beta"/>
    <property type="match status" value="1"/>
</dbReference>
<reference evidence="3 4" key="1">
    <citation type="submission" date="2017-03" db="EMBL/GenBank/DDBJ databases">
        <title>Genome sequence of Paracoccus contaminans isolated from a water microcosm.</title>
        <authorList>
            <person name="Aurass P."/>
            <person name="Karste S."/>
            <person name="Trost E."/>
            <person name="Glaeser S.P."/>
            <person name="Kaempfer P."/>
            <person name="Flieger A."/>
        </authorList>
    </citation>
    <scope>NUCLEOTIDE SEQUENCE [LARGE SCALE GENOMIC DNA]</scope>
    <source>
        <strain evidence="4">RKI 16-01929T\LMG 29738T\CCM 8701T\CIP 111112T</strain>
    </source>
</reference>
<dbReference type="EMBL" id="CP020612">
    <property type="protein sequence ID" value="ARJ69679.1"/>
    <property type="molecule type" value="Genomic_DNA"/>
</dbReference>
<dbReference type="InterPro" id="IPR036249">
    <property type="entry name" value="Thioredoxin-like_sf"/>
</dbReference>
<dbReference type="AlphaFoldDB" id="A0A1W6CY15"/>
<organism evidence="3 4">
    <name type="scientific">Paracoccus contaminans</name>
    <dbReference type="NCBI Taxonomy" id="1945662"/>
    <lineage>
        <taxon>Bacteria</taxon>
        <taxon>Pseudomonadati</taxon>
        <taxon>Pseudomonadota</taxon>
        <taxon>Alphaproteobacteria</taxon>
        <taxon>Rhodobacterales</taxon>
        <taxon>Paracoccaceae</taxon>
        <taxon>Paracoccus</taxon>
    </lineage>
</organism>
<evidence type="ECO:0000313" key="4">
    <source>
        <dbReference type="Proteomes" id="UP000193017"/>
    </source>
</evidence>
<dbReference type="CDD" id="cd03057">
    <property type="entry name" value="GST_N_Beta"/>
    <property type="match status" value="1"/>
</dbReference>
<dbReference type="SFLD" id="SFLDG01150">
    <property type="entry name" value="Main.1:_Beta-like"/>
    <property type="match status" value="1"/>
</dbReference>
<dbReference type="GO" id="GO:0016740">
    <property type="term" value="F:transferase activity"/>
    <property type="evidence" value="ECO:0007669"/>
    <property type="project" value="UniProtKB-KW"/>
</dbReference>
<name>A0A1W6CY15_9RHOB</name>